<reference evidence="2 3" key="1">
    <citation type="submission" date="2019-04" db="EMBL/GenBank/DDBJ databases">
        <title>An improved genome assembly and genetic linkage map for asparagus bean, Vigna unguiculata ssp. sesquipedialis.</title>
        <authorList>
            <person name="Xia Q."/>
            <person name="Zhang R."/>
            <person name="Dong Y."/>
        </authorList>
    </citation>
    <scope>NUCLEOTIDE SEQUENCE [LARGE SCALE GENOMIC DNA]</scope>
    <source>
        <tissue evidence="2">Leaf</tissue>
    </source>
</reference>
<dbReference type="EMBL" id="CP039346">
    <property type="protein sequence ID" value="QCD82264.1"/>
    <property type="molecule type" value="Genomic_DNA"/>
</dbReference>
<feature type="region of interest" description="Disordered" evidence="1">
    <location>
        <begin position="1"/>
        <end position="23"/>
    </location>
</feature>
<keyword evidence="3" id="KW-1185">Reference proteome</keyword>
<evidence type="ECO:0000313" key="3">
    <source>
        <dbReference type="Proteomes" id="UP000501690"/>
    </source>
</evidence>
<accession>A0A4D6L1A0</accession>
<dbReference type="AlphaFoldDB" id="A0A4D6L1A0"/>
<sequence>MTLAQTSSPLPRRELDKEDNSPCAISLRRDPLRLSETFAHSKRGFGRLSDDSRRKPWVSLCSSRLGEARSLGRNNQCSPLFAPAQRIHTYQTDIPASPVTHGSTQTQ</sequence>
<dbReference type="Proteomes" id="UP000501690">
    <property type="component" value="Linkage Group LG2"/>
</dbReference>
<gene>
    <name evidence="2" type="ORF">DEO72_LG2g2599</name>
</gene>
<name>A0A4D6L1A0_VIGUN</name>
<feature type="compositionally biased region" description="Basic and acidic residues" evidence="1">
    <location>
        <begin position="11"/>
        <end position="20"/>
    </location>
</feature>
<evidence type="ECO:0000313" key="2">
    <source>
        <dbReference type="EMBL" id="QCD82264.1"/>
    </source>
</evidence>
<organism evidence="2 3">
    <name type="scientific">Vigna unguiculata</name>
    <name type="common">Cowpea</name>
    <dbReference type="NCBI Taxonomy" id="3917"/>
    <lineage>
        <taxon>Eukaryota</taxon>
        <taxon>Viridiplantae</taxon>
        <taxon>Streptophyta</taxon>
        <taxon>Embryophyta</taxon>
        <taxon>Tracheophyta</taxon>
        <taxon>Spermatophyta</taxon>
        <taxon>Magnoliopsida</taxon>
        <taxon>eudicotyledons</taxon>
        <taxon>Gunneridae</taxon>
        <taxon>Pentapetalae</taxon>
        <taxon>rosids</taxon>
        <taxon>fabids</taxon>
        <taxon>Fabales</taxon>
        <taxon>Fabaceae</taxon>
        <taxon>Papilionoideae</taxon>
        <taxon>50 kb inversion clade</taxon>
        <taxon>NPAAA clade</taxon>
        <taxon>indigoferoid/millettioid clade</taxon>
        <taxon>Phaseoleae</taxon>
        <taxon>Vigna</taxon>
    </lineage>
</organism>
<evidence type="ECO:0000256" key="1">
    <source>
        <dbReference type="SAM" id="MobiDB-lite"/>
    </source>
</evidence>
<protein>
    <submittedName>
        <fullName evidence="2">Uncharacterized protein</fullName>
    </submittedName>
</protein>
<proteinExistence type="predicted"/>